<keyword evidence="6 7" id="KW-0472">Membrane</keyword>
<sequence length="580" mass="65379">MITAISNVSPSITSEIHQNSGVFFFHRQVSRTPQVVLGSAVTAVLAARRSKVLQVARRAGWAQQPRLPRIRTDPEESETNFGRNIFLSTAFLLSSGANKVLLRILLVNVHKYAFMLGVLTNLLYITVFGLQFRYELKTAGEQDDESQADSLKFALNGRGLRLLAGAGACEAAAFVGLPLCASQLPGSLLPVMSQGLLIFSMLFSWWILGKRYDLLQVRKMNMMLDPRDVLSSNLSRMSESQRDLTTLLEDANNRKTVDKADTKIHGNIYTYWAFHDVLLQHKLIRAEGSSNKVLQVGIVFVMIVQILGPPAILIWSVYAINWTNARVGLGSWEYIPGSYERGVSNFACQVLGTFFLFIFILNGIYVIRDDKQKSEKIWYVVKVFQKSSHGTVKRFWLRAGAMINSWCVVISAICMAPCFMLSKSPKDIIFDAFALLFLFRLDDVNGDLGFLEEQWDSDLFGTFYNDIRSQEEEQRRLENAEDGCHDGSSIASDDECGDAWHCSVYTVARQILMILLVCVPLFYVFVEGAEPRHILDRRDDLHNKIQEMSDAIEYLKHELKISKEAKSCGQLFNRGGTIMA</sequence>
<dbReference type="GO" id="GO:0016020">
    <property type="term" value="C:membrane"/>
    <property type="evidence" value="ECO:0007669"/>
    <property type="project" value="UniProtKB-SubCell"/>
</dbReference>
<dbReference type="EMBL" id="CAMXCT030006806">
    <property type="protein sequence ID" value="CAL4807690.1"/>
    <property type="molecule type" value="Genomic_DNA"/>
</dbReference>
<evidence type="ECO:0000256" key="2">
    <source>
        <dbReference type="ARBA" id="ARBA00006690"/>
    </source>
</evidence>
<comment type="caution">
    <text evidence="8">The sequence shown here is derived from an EMBL/GenBank/DDBJ whole genome shotgun (WGS) entry which is preliminary data.</text>
</comment>
<dbReference type="EMBL" id="CAMXCT010006806">
    <property type="protein sequence ID" value="CAI4020378.1"/>
    <property type="molecule type" value="Genomic_DNA"/>
</dbReference>
<evidence type="ECO:0000313" key="11">
    <source>
        <dbReference type="Proteomes" id="UP001152797"/>
    </source>
</evidence>
<comment type="subcellular location">
    <subcellularLocation>
        <location evidence="1">Membrane</location>
        <topology evidence="1">Multi-pass membrane protein</topology>
    </subcellularLocation>
</comment>
<feature type="transmembrane region" description="Helical" evidence="7">
    <location>
        <begin position="395"/>
        <end position="422"/>
    </location>
</feature>
<evidence type="ECO:0000313" key="10">
    <source>
        <dbReference type="EMBL" id="CAL4807690.1"/>
    </source>
</evidence>
<keyword evidence="4 7" id="KW-0812">Transmembrane</keyword>
<evidence type="ECO:0000256" key="1">
    <source>
        <dbReference type="ARBA" id="ARBA00004141"/>
    </source>
</evidence>
<dbReference type="Proteomes" id="UP001152797">
    <property type="component" value="Unassembled WGS sequence"/>
</dbReference>
<dbReference type="PANTHER" id="PTHR31326">
    <property type="entry name" value="PROTEIN CLT2, CHLOROPLASTIC"/>
    <property type="match status" value="1"/>
</dbReference>
<comment type="similarity">
    <text evidence="2">Belongs to the CRT-like transporter family.</text>
</comment>
<feature type="transmembrane region" description="Helical" evidence="7">
    <location>
        <begin position="293"/>
        <end position="322"/>
    </location>
</feature>
<evidence type="ECO:0000256" key="5">
    <source>
        <dbReference type="ARBA" id="ARBA00022989"/>
    </source>
</evidence>
<feature type="transmembrane region" description="Helical" evidence="7">
    <location>
        <begin position="191"/>
        <end position="209"/>
    </location>
</feature>
<keyword evidence="3" id="KW-0813">Transport</keyword>
<dbReference type="PANTHER" id="PTHR31326:SF1">
    <property type="entry name" value="PROTEIN CLT2, CHLOROPLASTIC"/>
    <property type="match status" value="1"/>
</dbReference>
<dbReference type="EMBL" id="CAMXCT020006806">
    <property type="protein sequence ID" value="CAL1173753.1"/>
    <property type="molecule type" value="Genomic_DNA"/>
</dbReference>
<feature type="transmembrane region" description="Helical" evidence="7">
    <location>
        <begin position="112"/>
        <end position="130"/>
    </location>
</feature>
<evidence type="ECO:0000256" key="6">
    <source>
        <dbReference type="ARBA" id="ARBA00023136"/>
    </source>
</evidence>
<dbReference type="InterPro" id="IPR013936">
    <property type="entry name" value="CRT-like"/>
</dbReference>
<keyword evidence="11" id="KW-1185">Reference proteome</keyword>
<dbReference type="AlphaFoldDB" id="A0A9P1M622"/>
<gene>
    <name evidence="8" type="ORF">C1SCF055_LOCUS44797</name>
</gene>
<dbReference type="OrthoDB" id="422368at2759"/>
<proteinExistence type="inferred from homology"/>
<dbReference type="Pfam" id="PF08627">
    <property type="entry name" value="CRT-like"/>
    <property type="match status" value="1"/>
</dbReference>
<feature type="transmembrane region" description="Helical" evidence="7">
    <location>
        <begin position="507"/>
        <end position="526"/>
    </location>
</feature>
<evidence type="ECO:0000256" key="7">
    <source>
        <dbReference type="SAM" id="Phobius"/>
    </source>
</evidence>
<evidence type="ECO:0000313" key="9">
    <source>
        <dbReference type="EMBL" id="CAL1173753.1"/>
    </source>
</evidence>
<keyword evidence="5 7" id="KW-1133">Transmembrane helix</keyword>
<reference evidence="8" key="1">
    <citation type="submission" date="2022-10" db="EMBL/GenBank/DDBJ databases">
        <authorList>
            <person name="Chen Y."/>
            <person name="Dougan E. K."/>
            <person name="Chan C."/>
            <person name="Rhodes N."/>
            <person name="Thang M."/>
        </authorList>
    </citation>
    <scope>NUCLEOTIDE SEQUENCE</scope>
</reference>
<protein>
    <submittedName>
        <fullName evidence="10">Protein CLT2, chloroplastic (CRT-like transporter 2) (Chloroquine-resistance transporter-like transporter 2)</fullName>
    </submittedName>
</protein>
<evidence type="ECO:0000313" key="8">
    <source>
        <dbReference type="EMBL" id="CAI4020378.1"/>
    </source>
</evidence>
<evidence type="ECO:0000256" key="3">
    <source>
        <dbReference type="ARBA" id="ARBA00022448"/>
    </source>
</evidence>
<evidence type="ECO:0000256" key="4">
    <source>
        <dbReference type="ARBA" id="ARBA00022692"/>
    </source>
</evidence>
<reference evidence="9" key="2">
    <citation type="submission" date="2024-04" db="EMBL/GenBank/DDBJ databases">
        <authorList>
            <person name="Chen Y."/>
            <person name="Shah S."/>
            <person name="Dougan E. K."/>
            <person name="Thang M."/>
            <person name="Chan C."/>
        </authorList>
    </citation>
    <scope>NUCLEOTIDE SEQUENCE [LARGE SCALE GENOMIC DNA]</scope>
</reference>
<name>A0A9P1M622_9DINO</name>
<organism evidence="8">
    <name type="scientific">Cladocopium goreaui</name>
    <dbReference type="NCBI Taxonomy" id="2562237"/>
    <lineage>
        <taxon>Eukaryota</taxon>
        <taxon>Sar</taxon>
        <taxon>Alveolata</taxon>
        <taxon>Dinophyceae</taxon>
        <taxon>Suessiales</taxon>
        <taxon>Symbiodiniaceae</taxon>
        <taxon>Cladocopium</taxon>
    </lineage>
</organism>
<feature type="transmembrane region" description="Helical" evidence="7">
    <location>
        <begin position="342"/>
        <end position="367"/>
    </location>
</feature>
<accession>A0A9P1M622</accession>